<dbReference type="Proteomes" id="UP001152888">
    <property type="component" value="Unassembled WGS sequence"/>
</dbReference>
<organism evidence="1 2">
    <name type="scientific">Acanthoscelides obtectus</name>
    <name type="common">Bean weevil</name>
    <name type="synonym">Bruchus obtectus</name>
    <dbReference type="NCBI Taxonomy" id="200917"/>
    <lineage>
        <taxon>Eukaryota</taxon>
        <taxon>Metazoa</taxon>
        <taxon>Ecdysozoa</taxon>
        <taxon>Arthropoda</taxon>
        <taxon>Hexapoda</taxon>
        <taxon>Insecta</taxon>
        <taxon>Pterygota</taxon>
        <taxon>Neoptera</taxon>
        <taxon>Endopterygota</taxon>
        <taxon>Coleoptera</taxon>
        <taxon>Polyphaga</taxon>
        <taxon>Cucujiformia</taxon>
        <taxon>Chrysomeloidea</taxon>
        <taxon>Chrysomelidae</taxon>
        <taxon>Bruchinae</taxon>
        <taxon>Bruchini</taxon>
        <taxon>Acanthoscelides</taxon>
    </lineage>
</organism>
<dbReference type="EMBL" id="CAKOFQ010006677">
    <property type="protein sequence ID" value="CAH1958380.1"/>
    <property type="molecule type" value="Genomic_DNA"/>
</dbReference>
<sequence>MEEALLWSSYGICIAIKGRNKRKNRRLRWSREWLLKRQEFSHVRILRELEPDDWRNYLRMDTETYNHLLKSVTPYIERQNTCMRKAISAHERLSATLRFLATGRSYKDLEFTTIMSKQSLSEVIPETCDVIYRVLKKDFLKFPKSEQEWLQIAADFEKKNGNFGIVWVVLMASISELFLPREADHITLATKRRIA</sequence>
<reference evidence="1" key="1">
    <citation type="submission" date="2022-03" db="EMBL/GenBank/DDBJ databases">
        <authorList>
            <person name="Sayadi A."/>
        </authorList>
    </citation>
    <scope>NUCLEOTIDE SEQUENCE</scope>
</reference>
<evidence type="ECO:0000313" key="1">
    <source>
        <dbReference type="EMBL" id="CAH1958380.1"/>
    </source>
</evidence>
<proteinExistence type="predicted"/>
<evidence type="ECO:0000313" key="2">
    <source>
        <dbReference type="Proteomes" id="UP001152888"/>
    </source>
</evidence>
<accession>A0A9P0NYU9</accession>
<dbReference type="OrthoDB" id="2668416at2759"/>
<dbReference type="AlphaFoldDB" id="A0A9P0NYU9"/>
<keyword evidence="2" id="KW-1185">Reference proteome</keyword>
<comment type="caution">
    <text evidence="1">The sequence shown here is derived from an EMBL/GenBank/DDBJ whole genome shotgun (WGS) entry which is preliminary data.</text>
</comment>
<protein>
    <submittedName>
        <fullName evidence="1">Uncharacterized protein</fullName>
    </submittedName>
</protein>
<gene>
    <name evidence="1" type="ORF">ACAOBT_LOCUS2610</name>
</gene>
<name>A0A9P0NYU9_ACAOB</name>